<comment type="caution">
    <text evidence="3">The sequence shown here is derived from an EMBL/GenBank/DDBJ whole genome shotgun (WGS) entry which is preliminary data.</text>
</comment>
<dbReference type="Proteomes" id="UP001156881">
    <property type="component" value="Unassembled WGS sequence"/>
</dbReference>
<evidence type="ECO:0000313" key="4">
    <source>
        <dbReference type="Proteomes" id="UP000517759"/>
    </source>
</evidence>
<dbReference type="EMBL" id="JACIDN010000006">
    <property type="protein sequence ID" value="MBB3903939.1"/>
    <property type="molecule type" value="Genomic_DNA"/>
</dbReference>
<sequence length="338" mass="37892">MTDRPILILHIPWMLNYAGLIGGDAPIGKFGYNIDVGPGPEIYNFAVKHDVMYGYAPVNHATINITKLGAARNDDFLDGATVVWTASWPGIKSRRFIVGWYEGARVYRRVQERSGKASVSGPTHQSFNTTAPADRCRLLHRDERTFSFQPMTTGRPGHAPAFYPALSADPKWLAQVRAFVADPKSQPLSKAVGKGWARQADPELRKRIEKAAVARVRKHYEDLGYRVVSREVEGVGWDLDASKGDLELCIEVKGVHGSKLGCEVTHNEYGAMLDLDRQPFYRLCVVTEALSDHPTLRIFGFDKRTRNWTSETGEVLECEELTAARFTLSQIRMRTDRG</sequence>
<keyword evidence="5" id="KW-1185">Reference proteome</keyword>
<evidence type="ECO:0000259" key="1">
    <source>
        <dbReference type="Pfam" id="PF13020"/>
    </source>
</evidence>
<protein>
    <recommendedName>
        <fullName evidence="1">Protein NO VEIN C-terminal domain-containing protein</fullName>
    </recommendedName>
</protein>
<name>A0A7W6ALJ0_9HYPH</name>
<evidence type="ECO:0000313" key="3">
    <source>
        <dbReference type="EMBL" id="MBB3903939.1"/>
    </source>
</evidence>
<organism evidence="3 4">
    <name type="scientific">Methylobacterium brachythecii</name>
    <dbReference type="NCBI Taxonomy" id="1176177"/>
    <lineage>
        <taxon>Bacteria</taxon>
        <taxon>Pseudomonadati</taxon>
        <taxon>Pseudomonadota</taxon>
        <taxon>Alphaproteobacteria</taxon>
        <taxon>Hyphomicrobiales</taxon>
        <taxon>Methylobacteriaceae</taxon>
        <taxon>Methylobacterium</taxon>
    </lineage>
</organism>
<dbReference type="Pfam" id="PF13020">
    <property type="entry name" value="NOV_C"/>
    <property type="match status" value="1"/>
</dbReference>
<reference evidence="5" key="2">
    <citation type="journal article" date="2019" name="Int. J. Syst. Evol. Microbiol.">
        <title>The Global Catalogue of Microorganisms (GCM) 10K type strain sequencing project: providing services to taxonomists for standard genome sequencing and annotation.</title>
        <authorList>
            <consortium name="The Broad Institute Genomics Platform"/>
            <consortium name="The Broad Institute Genome Sequencing Center for Infectious Disease"/>
            <person name="Wu L."/>
            <person name="Ma J."/>
        </authorList>
    </citation>
    <scope>NUCLEOTIDE SEQUENCE [LARGE SCALE GENOMIC DNA]</scope>
    <source>
        <strain evidence="5">NBRC 107710</strain>
    </source>
</reference>
<feature type="domain" description="Protein NO VEIN C-terminal" evidence="1">
    <location>
        <begin position="208"/>
        <end position="297"/>
    </location>
</feature>
<reference evidence="2" key="4">
    <citation type="submission" date="2023-01" db="EMBL/GenBank/DDBJ databases">
        <title>Draft genome sequence of Methylobacterium brachythecii strain NBRC 107710.</title>
        <authorList>
            <person name="Sun Q."/>
            <person name="Mori K."/>
        </authorList>
    </citation>
    <scope>NUCLEOTIDE SEQUENCE</scope>
    <source>
        <strain evidence="2">NBRC 107710</strain>
    </source>
</reference>
<gene>
    <name evidence="2" type="ORF">GCM10007884_06710</name>
    <name evidence="3" type="ORF">GGR33_003453</name>
</gene>
<evidence type="ECO:0000313" key="5">
    <source>
        <dbReference type="Proteomes" id="UP001156881"/>
    </source>
</evidence>
<reference evidence="2" key="1">
    <citation type="journal article" date="2014" name="Int. J. Syst. Evol. Microbiol.">
        <title>Complete genome of a new Firmicutes species belonging to the dominant human colonic microbiota ('Ruminococcus bicirculans') reveals two chromosomes and a selective capacity to utilize plant glucans.</title>
        <authorList>
            <consortium name="NISC Comparative Sequencing Program"/>
            <person name="Wegmann U."/>
            <person name="Louis P."/>
            <person name="Goesmann A."/>
            <person name="Henrissat B."/>
            <person name="Duncan S.H."/>
            <person name="Flint H.J."/>
        </authorList>
    </citation>
    <scope>NUCLEOTIDE SEQUENCE</scope>
    <source>
        <strain evidence="2">NBRC 107710</strain>
    </source>
</reference>
<dbReference type="Proteomes" id="UP000517759">
    <property type="component" value="Unassembled WGS sequence"/>
</dbReference>
<dbReference type="RefSeq" id="WP_183507342.1">
    <property type="nucleotide sequence ID" value="NZ_BSPG01000002.1"/>
</dbReference>
<dbReference type="AlphaFoldDB" id="A0A7W6ALJ0"/>
<accession>A0A7W6ALJ0</accession>
<dbReference type="EMBL" id="BSPG01000002">
    <property type="protein sequence ID" value="GLS42686.1"/>
    <property type="molecule type" value="Genomic_DNA"/>
</dbReference>
<proteinExistence type="predicted"/>
<dbReference type="InterPro" id="IPR024975">
    <property type="entry name" value="NOV_C"/>
</dbReference>
<reference evidence="3 4" key="3">
    <citation type="submission" date="2020-08" db="EMBL/GenBank/DDBJ databases">
        <title>Genomic Encyclopedia of Type Strains, Phase IV (KMG-IV): sequencing the most valuable type-strain genomes for metagenomic binning, comparative biology and taxonomic classification.</title>
        <authorList>
            <person name="Goeker M."/>
        </authorList>
    </citation>
    <scope>NUCLEOTIDE SEQUENCE [LARGE SCALE GENOMIC DNA]</scope>
    <source>
        <strain evidence="3 4">DSM 24105</strain>
    </source>
</reference>
<evidence type="ECO:0000313" key="2">
    <source>
        <dbReference type="EMBL" id="GLS42686.1"/>
    </source>
</evidence>